<dbReference type="Proteomes" id="UP000015354">
    <property type="component" value="Unassembled WGS sequence"/>
</dbReference>
<feature type="compositionally biased region" description="Basic residues" evidence="1">
    <location>
        <begin position="192"/>
        <end position="212"/>
    </location>
</feature>
<comment type="caution">
    <text evidence="2">The sequence shown here is derived from an EMBL/GenBank/DDBJ whole genome shotgun (WGS) entry which is preliminary data.</text>
</comment>
<evidence type="ECO:0000313" key="3">
    <source>
        <dbReference type="Proteomes" id="UP000015354"/>
    </source>
</evidence>
<reference evidence="2 3" key="1">
    <citation type="journal article" date="2013" name="PLoS ONE">
        <title>Predicting the Proteins of Angomonas deanei, Strigomonas culicis and Their Respective Endosymbionts Reveals New Aspects of the Trypanosomatidae Family.</title>
        <authorList>
            <person name="Motta M.C."/>
            <person name="Martins A.C."/>
            <person name="de Souza S.S."/>
            <person name="Catta-Preta C.M."/>
            <person name="Silva R."/>
            <person name="Klein C.C."/>
            <person name="de Almeida L.G."/>
            <person name="de Lima Cunha O."/>
            <person name="Ciapina L.P."/>
            <person name="Brocchi M."/>
            <person name="Colabardini A.C."/>
            <person name="de Araujo Lima B."/>
            <person name="Machado C.R."/>
            <person name="de Almeida Soares C.M."/>
            <person name="Probst C.M."/>
            <person name="de Menezes C.B."/>
            <person name="Thompson C.E."/>
            <person name="Bartholomeu D.C."/>
            <person name="Gradia D.F."/>
            <person name="Pavoni D.P."/>
            <person name="Grisard E.C."/>
            <person name="Fantinatti-Garboggini F."/>
            <person name="Marchini F.K."/>
            <person name="Rodrigues-Luiz G.F."/>
            <person name="Wagner G."/>
            <person name="Goldman G.H."/>
            <person name="Fietto J.L."/>
            <person name="Elias M.C."/>
            <person name="Goldman M.H."/>
            <person name="Sagot M.F."/>
            <person name="Pereira M."/>
            <person name="Stoco P.H."/>
            <person name="de Mendonca-Neto R.P."/>
            <person name="Teixeira S.M."/>
            <person name="Maciel T.E."/>
            <person name="de Oliveira Mendes T.A."/>
            <person name="Urmenyi T.P."/>
            <person name="de Souza W."/>
            <person name="Schenkman S."/>
            <person name="de Vasconcelos A.T."/>
        </authorList>
    </citation>
    <scope>NUCLEOTIDE SEQUENCE [LARGE SCALE GENOMIC DNA]</scope>
</reference>
<evidence type="ECO:0000313" key="2">
    <source>
        <dbReference type="EMBL" id="EPY16148.1"/>
    </source>
</evidence>
<evidence type="ECO:0000256" key="1">
    <source>
        <dbReference type="SAM" id="MobiDB-lite"/>
    </source>
</evidence>
<feature type="region of interest" description="Disordered" evidence="1">
    <location>
        <begin position="189"/>
        <end position="237"/>
    </location>
</feature>
<name>S9TII0_9TRYP</name>
<organism evidence="2 3">
    <name type="scientific">Strigomonas culicis</name>
    <dbReference type="NCBI Taxonomy" id="28005"/>
    <lineage>
        <taxon>Eukaryota</taxon>
        <taxon>Discoba</taxon>
        <taxon>Euglenozoa</taxon>
        <taxon>Kinetoplastea</taxon>
        <taxon>Metakinetoplastina</taxon>
        <taxon>Trypanosomatida</taxon>
        <taxon>Trypanosomatidae</taxon>
        <taxon>Strigomonadinae</taxon>
        <taxon>Strigomonas</taxon>
    </lineage>
</organism>
<proteinExistence type="predicted"/>
<gene>
    <name evidence="2" type="ORF">STCU_11521</name>
</gene>
<dbReference type="EMBL" id="ATMH01011488">
    <property type="protein sequence ID" value="EPY16148.1"/>
    <property type="molecule type" value="Genomic_DNA"/>
</dbReference>
<dbReference type="AlphaFoldDB" id="S9TII0"/>
<keyword evidence="3" id="KW-1185">Reference proteome</keyword>
<accession>S9TII0</accession>
<sequence>MLTTDELQALTLKSKLVYDHGNKSFFVDGINKLSEHIEKYIPVVLQNAMKSQKPSAPPHTAGADAPILGEANVNPATNANPTTISTENLNFFVRYKCRDGDREFHRWSRIEEVLLVSSETAETAAIADPSQGSVSGLLTINTQFSTASQTQTQTQATTTTSSNGLVIWKNSSSGFRCGCGLSRDRWRCPASRPRRPRRTKWRRTAASRNRRTHSVDSMRMQPRGCGRTSPPATRSTC</sequence>
<protein>
    <submittedName>
        <fullName evidence="2">Uncharacterized protein</fullName>
    </submittedName>
</protein>